<dbReference type="PANTHER" id="PTHR33539">
    <property type="entry name" value="UPF0764 PROTEIN C16ORF89"/>
    <property type="match status" value="1"/>
</dbReference>
<evidence type="ECO:0000256" key="1">
    <source>
        <dbReference type="SAM" id="Phobius"/>
    </source>
</evidence>
<proteinExistence type="predicted"/>
<evidence type="ECO:0000313" key="3">
    <source>
        <dbReference type="EMBL" id="CAH1262828.1"/>
    </source>
</evidence>
<dbReference type="PANTHER" id="PTHR33539:SF1">
    <property type="entry name" value="UPF0764 PROTEIN C16ORF89"/>
    <property type="match status" value="1"/>
</dbReference>
<dbReference type="GO" id="GO:0005829">
    <property type="term" value="C:cytosol"/>
    <property type="evidence" value="ECO:0007669"/>
    <property type="project" value="TreeGrafter"/>
</dbReference>
<dbReference type="AlphaFoldDB" id="A0A8K0ENM1"/>
<dbReference type="OrthoDB" id="5949187at2759"/>
<gene>
    <name evidence="3" type="primary">C16orf89</name>
    <name evidence="3" type="ORF">BLAG_LOCUS17722</name>
</gene>
<keyword evidence="1" id="KW-0472">Membrane</keyword>
<keyword evidence="2" id="KW-0732">Signal</keyword>
<dbReference type="Proteomes" id="UP000838412">
    <property type="component" value="Chromosome 4"/>
</dbReference>
<dbReference type="Pfam" id="PF15882">
    <property type="entry name" value="DUF4735"/>
    <property type="match status" value="1"/>
</dbReference>
<keyword evidence="4" id="KW-1185">Reference proteome</keyword>
<evidence type="ECO:0000256" key="2">
    <source>
        <dbReference type="SAM" id="SignalP"/>
    </source>
</evidence>
<sequence>MVSRMHVEAVQLVLSLVLAFLPTSLHFPMPMHTMIDSVDRLVDYYADSYKDMNVDGIFGLRALEGQLIMIREEYEQGKRLRLDRTTADHIKELSTKASGVGNMAIPHLQDKDPEYFSNFKYIVARPWKMRHHYRKADLSMAARQTNRKRGGDELTEEKSDKCMTGLLGSGETKQQCTVDDECWQVMSAPGKASYYLTHQLLFFVLGEQLGCTDQLDALARKHSIAGGVQELEHRFCSTMLGEVEAMVRRGLKPSEQDIFMEQIFTCGMMGYHEFMRKPWLDMILTWQDASGCFRRDTGEVGSDMEEDDDEAANRVIRKQDKQMQGGLFPPPKRRLLEEKALKDGCLAHKTAVGAGALAVFLHYLVDPYLPGDTGRKGVPTPGPFELGEQGQLLLLMLGGAVVLIFFARMFARRRFRRMLKI</sequence>
<feature type="chain" id="PRO_5035454377" evidence="2">
    <location>
        <begin position="27"/>
        <end position="421"/>
    </location>
</feature>
<feature type="transmembrane region" description="Helical" evidence="1">
    <location>
        <begin position="392"/>
        <end position="411"/>
    </location>
</feature>
<name>A0A8K0ENM1_BRALA</name>
<feature type="signal peptide" evidence="2">
    <location>
        <begin position="1"/>
        <end position="26"/>
    </location>
</feature>
<reference evidence="3" key="1">
    <citation type="submission" date="2022-01" db="EMBL/GenBank/DDBJ databases">
        <authorList>
            <person name="Braso-Vives M."/>
        </authorList>
    </citation>
    <scope>NUCLEOTIDE SEQUENCE</scope>
</reference>
<organism evidence="3 4">
    <name type="scientific">Branchiostoma lanceolatum</name>
    <name type="common">Common lancelet</name>
    <name type="synonym">Amphioxus lanceolatum</name>
    <dbReference type="NCBI Taxonomy" id="7740"/>
    <lineage>
        <taxon>Eukaryota</taxon>
        <taxon>Metazoa</taxon>
        <taxon>Chordata</taxon>
        <taxon>Cephalochordata</taxon>
        <taxon>Leptocardii</taxon>
        <taxon>Amphioxiformes</taxon>
        <taxon>Branchiostomatidae</taxon>
        <taxon>Branchiostoma</taxon>
    </lineage>
</organism>
<accession>A0A8K0ENM1</accession>
<keyword evidence="1" id="KW-0812">Transmembrane</keyword>
<evidence type="ECO:0000313" key="4">
    <source>
        <dbReference type="Proteomes" id="UP000838412"/>
    </source>
</evidence>
<dbReference type="GO" id="GO:0016020">
    <property type="term" value="C:membrane"/>
    <property type="evidence" value="ECO:0007669"/>
    <property type="project" value="TreeGrafter"/>
</dbReference>
<dbReference type="InterPro" id="IPR031751">
    <property type="entry name" value="DUF4735"/>
</dbReference>
<dbReference type="EMBL" id="OV696689">
    <property type="protein sequence ID" value="CAH1262828.1"/>
    <property type="molecule type" value="Genomic_DNA"/>
</dbReference>
<keyword evidence="1" id="KW-1133">Transmembrane helix</keyword>
<protein>
    <submittedName>
        <fullName evidence="3">C16orf89 protein</fullName>
    </submittedName>
</protein>